<dbReference type="Gene3D" id="1.10.274.10">
    <property type="entry name" value="PtsI, HPr-binding domain"/>
    <property type="match status" value="1"/>
</dbReference>
<dbReference type="PANTHER" id="PTHR46244:SF3">
    <property type="entry name" value="PHOSPHOENOLPYRUVATE-PROTEIN PHOSPHOTRANSFERASE"/>
    <property type="match status" value="1"/>
</dbReference>
<accession>A0A411YGZ6</accession>
<evidence type="ECO:0000313" key="9">
    <source>
        <dbReference type="Proteomes" id="UP000291469"/>
    </source>
</evidence>
<name>A0A411YGZ6_9ACTN</name>
<dbReference type="Proteomes" id="UP000291469">
    <property type="component" value="Chromosome"/>
</dbReference>
<dbReference type="InterPro" id="IPR036618">
    <property type="entry name" value="PtsI_HPr-bd_sf"/>
</dbReference>
<dbReference type="Pfam" id="PF05524">
    <property type="entry name" value="PEP-utilisers_N"/>
    <property type="match status" value="1"/>
</dbReference>
<dbReference type="InterPro" id="IPR008279">
    <property type="entry name" value="PEP-util_enz_mobile_dom"/>
</dbReference>
<sequence length="278" mass="28858">MAGTSPRRASRMSIATRLLSPLGRCRHDPGRLTPSDQGLGMRTELTGRAASPGTAFGPAFVVPTRAAREAPDTGSDPDRERERVTSALPRVAADLEGLADTVGADTGVAHCEIFRAHAEFARDPELLRHLDDAIAEGASAEQAVRAAFGTYRELLERSPSENLAARAADLHDVAEQALDALAGGVEPRVPTAACVVVADELTPSQTVRTPREHVRAIACAQGSPVSHAAILARSLGIPAVVGVTGLLDAVAPGEEVSVDGTTGRVTVAPDPATRAQII</sequence>
<feature type="region of interest" description="Disordered" evidence="5">
    <location>
        <begin position="20"/>
        <end position="40"/>
    </location>
</feature>
<dbReference type="Gene3D" id="3.50.30.10">
    <property type="entry name" value="Phosphohistidine domain"/>
    <property type="match status" value="1"/>
</dbReference>
<keyword evidence="9" id="KW-1185">Reference proteome</keyword>
<feature type="domain" description="Phosphotransferase system enzyme I N-terminal" evidence="7">
    <location>
        <begin position="46"/>
        <end position="166"/>
    </location>
</feature>
<evidence type="ECO:0000256" key="1">
    <source>
        <dbReference type="ARBA" id="ARBA00007837"/>
    </source>
</evidence>
<dbReference type="GO" id="GO:0016772">
    <property type="term" value="F:transferase activity, transferring phosphorus-containing groups"/>
    <property type="evidence" value="ECO:0007669"/>
    <property type="project" value="InterPro"/>
</dbReference>
<gene>
    <name evidence="8" type="ORF">ER308_13590</name>
</gene>
<dbReference type="SUPFAM" id="SSF52009">
    <property type="entry name" value="Phosphohistidine domain"/>
    <property type="match status" value="1"/>
</dbReference>
<dbReference type="InterPro" id="IPR008731">
    <property type="entry name" value="PTS_EIN"/>
</dbReference>
<dbReference type="InterPro" id="IPR036637">
    <property type="entry name" value="Phosphohistidine_dom_sf"/>
</dbReference>
<evidence type="ECO:0000256" key="5">
    <source>
        <dbReference type="SAM" id="MobiDB-lite"/>
    </source>
</evidence>
<keyword evidence="3" id="KW-0808">Transferase</keyword>
<proteinExistence type="inferred from homology"/>
<evidence type="ECO:0000256" key="3">
    <source>
        <dbReference type="ARBA" id="ARBA00022679"/>
    </source>
</evidence>
<dbReference type="KEGG" id="erz:ER308_13590"/>
<protein>
    <recommendedName>
        <fullName evidence="2">Phosphoenolpyruvate-protein phosphotransferase</fullName>
    </recommendedName>
    <alternativeName>
        <fullName evidence="4">Phosphotransferase system, enzyme I</fullName>
    </alternativeName>
</protein>
<dbReference type="Pfam" id="PF00391">
    <property type="entry name" value="PEP-utilizers"/>
    <property type="match status" value="1"/>
</dbReference>
<evidence type="ECO:0000259" key="7">
    <source>
        <dbReference type="Pfam" id="PF05524"/>
    </source>
</evidence>
<reference evidence="8 9" key="1">
    <citation type="submission" date="2019-01" db="EMBL/GenBank/DDBJ databases">
        <title>Egibacter rhizosphaerae EGI 80759T.</title>
        <authorList>
            <person name="Chen D.-D."/>
            <person name="Tian Y."/>
            <person name="Jiao J.-Y."/>
            <person name="Zhang X.-T."/>
            <person name="Zhang Y.-G."/>
            <person name="Zhang Y."/>
            <person name="Xiao M."/>
            <person name="Shu W.-S."/>
            <person name="Li W.-J."/>
        </authorList>
    </citation>
    <scope>NUCLEOTIDE SEQUENCE [LARGE SCALE GENOMIC DNA]</scope>
    <source>
        <strain evidence="8 9">EGI 80759</strain>
    </source>
</reference>
<organism evidence="8 9">
    <name type="scientific">Egibacter rhizosphaerae</name>
    <dbReference type="NCBI Taxonomy" id="1670831"/>
    <lineage>
        <taxon>Bacteria</taxon>
        <taxon>Bacillati</taxon>
        <taxon>Actinomycetota</taxon>
        <taxon>Nitriliruptoria</taxon>
        <taxon>Egibacterales</taxon>
        <taxon>Egibacteraceae</taxon>
        <taxon>Egibacter</taxon>
    </lineage>
</organism>
<evidence type="ECO:0000259" key="6">
    <source>
        <dbReference type="Pfam" id="PF00391"/>
    </source>
</evidence>
<dbReference type="GO" id="GO:0009401">
    <property type="term" value="P:phosphoenolpyruvate-dependent sugar phosphotransferase system"/>
    <property type="evidence" value="ECO:0007669"/>
    <property type="project" value="InterPro"/>
</dbReference>
<comment type="similarity">
    <text evidence="1">Belongs to the PEP-utilizing enzyme family.</text>
</comment>
<dbReference type="AlphaFoldDB" id="A0A411YGZ6"/>
<dbReference type="PANTHER" id="PTHR46244">
    <property type="entry name" value="PHOSPHOENOLPYRUVATE-PROTEIN PHOSPHOTRANSFERASE"/>
    <property type="match status" value="1"/>
</dbReference>
<dbReference type="SUPFAM" id="SSF47831">
    <property type="entry name" value="Enzyme I of the PEP:sugar phosphotransferase system HPr-binding (sub)domain"/>
    <property type="match status" value="1"/>
</dbReference>
<dbReference type="OrthoDB" id="9765468at2"/>
<evidence type="ECO:0000256" key="4">
    <source>
        <dbReference type="ARBA" id="ARBA00033235"/>
    </source>
</evidence>
<evidence type="ECO:0000256" key="2">
    <source>
        <dbReference type="ARBA" id="ARBA00016544"/>
    </source>
</evidence>
<feature type="domain" description="PEP-utilising enzyme mobile" evidence="6">
    <location>
        <begin position="193"/>
        <end position="263"/>
    </location>
</feature>
<dbReference type="InterPro" id="IPR050499">
    <property type="entry name" value="PEP-utilizing_PTS_enzyme"/>
</dbReference>
<evidence type="ECO:0000313" key="8">
    <source>
        <dbReference type="EMBL" id="QBI20493.1"/>
    </source>
</evidence>
<dbReference type="EMBL" id="CP036402">
    <property type="protein sequence ID" value="QBI20493.1"/>
    <property type="molecule type" value="Genomic_DNA"/>
</dbReference>